<evidence type="ECO:0000313" key="13">
    <source>
        <dbReference type="EnsemblMetazoa" id="SCAU005100-PA"/>
    </source>
</evidence>
<keyword evidence="9" id="KW-0560">Oxidoreductase</keyword>
<evidence type="ECO:0000256" key="7">
    <source>
        <dbReference type="ARBA" id="ARBA00022824"/>
    </source>
</evidence>
<proteinExistence type="inferred from homology"/>
<keyword evidence="10" id="KW-0408">Iron</keyword>
<dbReference type="AlphaFoldDB" id="A0A1I8P608"/>
<keyword evidence="12" id="KW-0472">Membrane</keyword>
<evidence type="ECO:0000256" key="3">
    <source>
        <dbReference type="ARBA" id="ARBA00004406"/>
    </source>
</evidence>
<dbReference type="Gene3D" id="1.10.630.10">
    <property type="entry name" value="Cytochrome P450"/>
    <property type="match status" value="1"/>
</dbReference>
<evidence type="ECO:0000256" key="2">
    <source>
        <dbReference type="ARBA" id="ARBA00004174"/>
    </source>
</evidence>
<evidence type="ECO:0000256" key="12">
    <source>
        <dbReference type="ARBA" id="ARBA00023136"/>
    </source>
</evidence>
<dbReference type="InterPro" id="IPR001128">
    <property type="entry name" value="Cyt_P450"/>
</dbReference>
<dbReference type="GO" id="GO:0016705">
    <property type="term" value="F:oxidoreductase activity, acting on paired donors, with incorporation or reduction of molecular oxygen"/>
    <property type="evidence" value="ECO:0007669"/>
    <property type="project" value="InterPro"/>
</dbReference>
<keyword evidence="5" id="KW-0349">Heme</keyword>
<dbReference type="VEuPathDB" id="VectorBase:SCAU005100"/>
<dbReference type="GO" id="GO:0004497">
    <property type="term" value="F:monooxygenase activity"/>
    <property type="evidence" value="ECO:0007669"/>
    <property type="project" value="UniProtKB-KW"/>
</dbReference>
<evidence type="ECO:0000256" key="4">
    <source>
        <dbReference type="ARBA" id="ARBA00010617"/>
    </source>
</evidence>
<dbReference type="OrthoDB" id="2789670at2759"/>
<evidence type="ECO:0000256" key="11">
    <source>
        <dbReference type="ARBA" id="ARBA00023033"/>
    </source>
</evidence>
<evidence type="ECO:0000256" key="9">
    <source>
        <dbReference type="ARBA" id="ARBA00023002"/>
    </source>
</evidence>
<dbReference type="PANTHER" id="PTHR24292:SF100">
    <property type="entry name" value="CYTOCHROME P450 6A16, ISOFORM B-RELATED"/>
    <property type="match status" value="1"/>
</dbReference>
<organism evidence="13 14">
    <name type="scientific">Stomoxys calcitrans</name>
    <name type="common">Stable fly</name>
    <name type="synonym">Conops calcitrans</name>
    <dbReference type="NCBI Taxonomy" id="35570"/>
    <lineage>
        <taxon>Eukaryota</taxon>
        <taxon>Metazoa</taxon>
        <taxon>Ecdysozoa</taxon>
        <taxon>Arthropoda</taxon>
        <taxon>Hexapoda</taxon>
        <taxon>Insecta</taxon>
        <taxon>Pterygota</taxon>
        <taxon>Neoptera</taxon>
        <taxon>Endopterygota</taxon>
        <taxon>Diptera</taxon>
        <taxon>Brachycera</taxon>
        <taxon>Muscomorpha</taxon>
        <taxon>Muscoidea</taxon>
        <taxon>Muscidae</taxon>
        <taxon>Stomoxys</taxon>
    </lineage>
</organism>
<evidence type="ECO:0000256" key="10">
    <source>
        <dbReference type="ARBA" id="ARBA00023004"/>
    </source>
</evidence>
<evidence type="ECO:0000256" key="6">
    <source>
        <dbReference type="ARBA" id="ARBA00022723"/>
    </source>
</evidence>
<evidence type="ECO:0000256" key="1">
    <source>
        <dbReference type="ARBA" id="ARBA00001971"/>
    </source>
</evidence>
<protein>
    <recommendedName>
        <fullName evidence="15">Cytochrome P450</fullName>
    </recommendedName>
</protein>
<evidence type="ECO:0000256" key="5">
    <source>
        <dbReference type="ARBA" id="ARBA00022617"/>
    </source>
</evidence>
<dbReference type="STRING" id="35570.A0A1I8P608"/>
<dbReference type="PANTHER" id="PTHR24292">
    <property type="entry name" value="CYTOCHROME P450"/>
    <property type="match status" value="1"/>
</dbReference>
<dbReference type="EnsemblMetazoa" id="SCAU005100-RA">
    <property type="protein sequence ID" value="SCAU005100-PA"/>
    <property type="gene ID" value="SCAU005100"/>
</dbReference>
<dbReference type="InterPro" id="IPR036396">
    <property type="entry name" value="Cyt_P450_sf"/>
</dbReference>
<keyword evidence="8" id="KW-0492">Microsome</keyword>
<dbReference type="GO" id="GO:0005789">
    <property type="term" value="C:endoplasmic reticulum membrane"/>
    <property type="evidence" value="ECO:0007669"/>
    <property type="project" value="UniProtKB-SubCell"/>
</dbReference>
<dbReference type="PRINTS" id="PR00464">
    <property type="entry name" value="EP450II"/>
</dbReference>
<keyword evidence="7" id="KW-0256">Endoplasmic reticulum</keyword>
<dbReference type="KEGG" id="scac:106090388"/>
<sequence>MTQNLKQQPWGLVINKYYRQMCSENRAFKVIEGLLVSVVVVQDLEAIRDIMITQFDSFPDRGFYVNPRDALSVNLARLDYDLWKPLRQKMSPSFTPAKIRYMYPTLQRVAKQFVEVLKDECQRLANQIEIYDLCARYTTDFIGNVVFGLECNSLHEPNTEFRIEGDKAFYQIRKPYLDLFAIKFSKLMRFFNVRAFDKQSNDFFTRVFKESMELRIKSNERRNDLMDLLVDLKREHEHDQEMPLTLEILVGQVFAFFIG</sequence>
<dbReference type="Proteomes" id="UP000095300">
    <property type="component" value="Unassembled WGS sequence"/>
</dbReference>
<accession>A0A1I8P608</accession>
<evidence type="ECO:0008006" key="15">
    <source>
        <dbReference type="Google" id="ProtNLM"/>
    </source>
</evidence>
<comment type="subcellular location">
    <subcellularLocation>
        <location evidence="3">Endoplasmic reticulum membrane</location>
        <topology evidence="3">Peripheral membrane protein</topology>
    </subcellularLocation>
    <subcellularLocation>
        <location evidence="2">Microsome membrane</location>
        <topology evidence="2">Peripheral membrane protein</topology>
    </subcellularLocation>
</comment>
<dbReference type="InterPro" id="IPR002402">
    <property type="entry name" value="Cyt_P450_E_grp-II"/>
</dbReference>
<dbReference type="Pfam" id="PF00067">
    <property type="entry name" value="p450"/>
    <property type="match status" value="1"/>
</dbReference>
<comment type="cofactor">
    <cofactor evidence="1">
        <name>heme</name>
        <dbReference type="ChEBI" id="CHEBI:30413"/>
    </cofactor>
</comment>
<dbReference type="SUPFAM" id="SSF48264">
    <property type="entry name" value="Cytochrome P450"/>
    <property type="match status" value="1"/>
</dbReference>
<evidence type="ECO:0000313" key="14">
    <source>
        <dbReference type="Proteomes" id="UP000095300"/>
    </source>
</evidence>
<keyword evidence="6" id="KW-0479">Metal-binding</keyword>
<comment type="similarity">
    <text evidence="4">Belongs to the cytochrome P450 family.</text>
</comment>
<dbReference type="InterPro" id="IPR050476">
    <property type="entry name" value="Insect_CytP450_Detox"/>
</dbReference>
<reference evidence="13" key="1">
    <citation type="submission" date="2020-05" db="UniProtKB">
        <authorList>
            <consortium name="EnsemblMetazoa"/>
        </authorList>
    </citation>
    <scope>IDENTIFICATION</scope>
    <source>
        <strain evidence="13">USDA</strain>
    </source>
</reference>
<dbReference type="GO" id="GO:0005506">
    <property type="term" value="F:iron ion binding"/>
    <property type="evidence" value="ECO:0007669"/>
    <property type="project" value="InterPro"/>
</dbReference>
<dbReference type="GO" id="GO:0020037">
    <property type="term" value="F:heme binding"/>
    <property type="evidence" value="ECO:0007669"/>
    <property type="project" value="InterPro"/>
</dbReference>
<gene>
    <name evidence="13" type="primary">106090388</name>
</gene>
<evidence type="ECO:0000256" key="8">
    <source>
        <dbReference type="ARBA" id="ARBA00022848"/>
    </source>
</evidence>
<keyword evidence="14" id="KW-1185">Reference proteome</keyword>
<keyword evidence="11" id="KW-0503">Monooxygenase</keyword>
<name>A0A1I8P608_STOCA</name>